<name>A0A699JJM2_TANCI</name>
<protein>
    <submittedName>
        <fullName evidence="1">Uncharacterized protein</fullName>
    </submittedName>
</protein>
<sequence>MEICPVEGYQVCRVLVTIEKSYKVEVLCILDDIDERVKKYEGFRVDVKRKSIKDKVRREVLDVVEALDIENSRASSFRMRGIHVVETKVNVIRDWSSPKTLLEVRNNKVVNVFQEKDELEYAEPLDEEAKQVTYVVQRTLCSPQALDKAFNLPIEPHPSPYLIGRIKKGLEDHDNMMWITHGLAQMVIAKLLFLPVV</sequence>
<comment type="caution">
    <text evidence="1">The sequence shown here is derived from an EMBL/GenBank/DDBJ whole genome shotgun (WGS) entry which is preliminary data.</text>
</comment>
<gene>
    <name evidence="1" type="ORF">Tci_608124</name>
</gene>
<evidence type="ECO:0000313" key="1">
    <source>
        <dbReference type="EMBL" id="GFA36152.1"/>
    </source>
</evidence>
<accession>A0A699JJM2</accession>
<reference evidence="1" key="1">
    <citation type="journal article" date="2019" name="Sci. Rep.">
        <title>Draft genome of Tanacetum cinerariifolium, the natural source of mosquito coil.</title>
        <authorList>
            <person name="Yamashiro T."/>
            <person name="Shiraishi A."/>
            <person name="Satake H."/>
            <person name="Nakayama K."/>
        </authorList>
    </citation>
    <scope>NUCLEOTIDE SEQUENCE</scope>
</reference>
<organism evidence="1">
    <name type="scientific">Tanacetum cinerariifolium</name>
    <name type="common">Dalmatian daisy</name>
    <name type="synonym">Chrysanthemum cinerariifolium</name>
    <dbReference type="NCBI Taxonomy" id="118510"/>
    <lineage>
        <taxon>Eukaryota</taxon>
        <taxon>Viridiplantae</taxon>
        <taxon>Streptophyta</taxon>
        <taxon>Embryophyta</taxon>
        <taxon>Tracheophyta</taxon>
        <taxon>Spermatophyta</taxon>
        <taxon>Magnoliopsida</taxon>
        <taxon>eudicotyledons</taxon>
        <taxon>Gunneridae</taxon>
        <taxon>Pentapetalae</taxon>
        <taxon>asterids</taxon>
        <taxon>campanulids</taxon>
        <taxon>Asterales</taxon>
        <taxon>Asteraceae</taxon>
        <taxon>Asteroideae</taxon>
        <taxon>Anthemideae</taxon>
        <taxon>Anthemidinae</taxon>
        <taxon>Tanacetum</taxon>
    </lineage>
</organism>
<dbReference type="AlphaFoldDB" id="A0A699JJM2"/>
<proteinExistence type="predicted"/>
<dbReference type="EMBL" id="BKCJ010410947">
    <property type="protein sequence ID" value="GFA36152.1"/>
    <property type="molecule type" value="Genomic_DNA"/>
</dbReference>